<feature type="region of interest" description="Disordered" evidence="1">
    <location>
        <begin position="112"/>
        <end position="217"/>
    </location>
</feature>
<evidence type="ECO:0000313" key="2">
    <source>
        <dbReference type="EMBL" id="KAJ1914452.1"/>
    </source>
</evidence>
<feature type="compositionally biased region" description="Low complexity" evidence="1">
    <location>
        <begin position="53"/>
        <end position="66"/>
    </location>
</feature>
<feature type="compositionally biased region" description="Polar residues" evidence="1">
    <location>
        <begin position="67"/>
        <end position="83"/>
    </location>
</feature>
<evidence type="ECO:0000313" key="3">
    <source>
        <dbReference type="Proteomes" id="UP001150538"/>
    </source>
</evidence>
<feature type="compositionally biased region" description="Acidic residues" evidence="1">
    <location>
        <begin position="29"/>
        <end position="45"/>
    </location>
</feature>
<feature type="region of interest" description="Disordered" evidence="1">
    <location>
        <begin position="13"/>
        <end position="90"/>
    </location>
</feature>
<keyword evidence="3" id="KW-1185">Reference proteome</keyword>
<dbReference type="EMBL" id="JANBPU010000197">
    <property type="protein sequence ID" value="KAJ1914452.1"/>
    <property type="molecule type" value="Genomic_DNA"/>
</dbReference>
<comment type="caution">
    <text evidence="2">The sequence shown here is derived from an EMBL/GenBank/DDBJ whole genome shotgun (WGS) entry which is preliminary data.</text>
</comment>
<organism evidence="2 3">
    <name type="scientific">Mycoemilia scoparia</name>
    <dbReference type="NCBI Taxonomy" id="417184"/>
    <lineage>
        <taxon>Eukaryota</taxon>
        <taxon>Fungi</taxon>
        <taxon>Fungi incertae sedis</taxon>
        <taxon>Zoopagomycota</taxon>
        <taxon>Kickxellomycotina</taxon>
        <taxon>Kickxellomycetes</taxon>
        <taxon>Kickxellales</taxon>
        <taxon>Kickxellaceae</taxon>
        <taxon>Mycoemilia</taxon>
    </lineage>
</organism>
<feature type="compositionally biased region" description="Polar residues" evidence="1">
    <location>
        <begin position="13"/>
        <end position="28"/>
    </location>
</feature>
<feature type="compositionally biased region" description="Polar residues" evidence="1">
    <location>
        <begin position="180"/>
        <end position="196"/>
    </location>
</feature>
<feature type="compositionally biased region" description="Polar residues" evidence="1">
    <location>
        <begin position="120"/>
        <end position="132"/>
    </location>
</feature>
<proteinExistence type="predicted"/>
<reference evidence="2" key="1">
    <citation type="submission" date="2022-07" db="EMBL/GenBank/DDBJ databases">
        <title>Phylogenomic reconstructions and comparative analyses of Kickxellomycotina fungi.</title>
        <authorList>
            <person name="Reynolds N.K."/>
            <person name="Stajich J.E."/>
            <person name="Barry K."/>
            <person name="Grigoriev I.V."/>
            <person name="Crous P."/>
            <person name="Smith M.E."/>
        </authorList>
    </citation>
    <scope>NUCLEOTIDE SEQUENCE</scope>
    <source>
        <strain evidence="2">NBRC 100468</strain>
    </source>
</reference>
<feature type="compositionally biased region" description="Basic and acidic residues" evidence="1">
    <location>
        <begin position="158"/>
        <end position="176"/>
    </location>
</feature>
<dbReference type="Proteomes" id="UP001150538">
    <property type="component" value="Unassembled WGS sequence"/>
</dbReference>
<name>A0A9W8DQS6_9FUNG</name>
<protein>
    <submittedName>
        <fullName evidence="2">Uncharacterized protein</fullName>
    </submittedName>
</protein>
<sequence length="217" mass="24212">MITYALKDLRNNWKNTKNNKPSSDLFSNQEEDPIFTNAEEAEVEEMPGGVKDTPTNNINNSRPNNTMQAPTNPKTTSSQTESAPNVPETRPFTRCQTECLCSLMESNGYIRVDTEDSTGGPETTVQQLPKSTEASKELTCSERRRRVSDKSNPGPFTERCDQRDTIPPKDVHKQDAYKPQAQQKETTAGYQGTQQAPPIGTFQDGGDSSPERNHQKE</sequence>
<feature type="compositionally biased region" description="Basic and acidic residues" evidence="1">
    <location>
        <begin position="133"/>
        <end position="142"/>
    </location>
</feature>
<gene>
    <name evidence="2" type="ORF">H4219_004779</name>
</gene>
<dbReference type="AlphaFoldDB" id="A0A9W8DQS6"/>
<evidence type="ECO:0000256" key="1">
    <source>
        <dbReference type="SAM" id="MobiDB-lite"/>
    </source>
</evidence>
<accession>A0A9W8DQS6</accession>